<dbReference type="AlphaFoldDB" id="A0AAW2W495"/>
<comment type="caution">
    <text evidence="1">The sequence shown here is derived from an EMBL/GenBank/DDBJ whole genome shotgun (WGS) entry which is preliminary data.</text>
</comment>
<proteinExistence type="predicted"/>
<reference evidence="1" key="1">
    <citation type="submission" date="2020-06" db="EMBL/GenBank/DDBJ databases">
        <authorList>
            <person name="Li T."/>
            <person name="Hu X."/>
            <person name="Zhang T."/>
            <person name="Song X."/>
            <person name="Zhang H."/>
            <person name="Dai N."/>
            <person name="Sheng W."/>
            <person name="Hou X."/>
            <person name="Wei L."/>
        </authorList>
    </citation>
    <scope>NUCLEOTIDE SEQUENCE</scope>
    <source>
        <strain evidence="1">G02</strain>
        <tissue evidence="1">Leaf</tissue>
    </source>
</reference>
<protein>
    <submittedName>
        <fullName evidence="1">Uncharacterized protein</fullName>
    </submittedName>
</protein>
<evidence type="ECO:0000313" key="1">
    <source>
        <dbReference type="EMBL" id="KAL0436071.1"/>
    </source>
</evidence>
<accession>A0AAW2W495</accession>
<reference evidence="1" key="2">
    <citation type="journal article" date="2024" name="Plant">
        <title>Genomic evolution and insights into agronomic trait innovations of Sesamum species.</title>
        <authorList>
            <person name="Miao H."/>
            <person name="Wang L."/>
            <person name="Qu L."/>
            <person name="Liu H."/>
            <person name="Sun Y."/>
            <person name="Le M."/>
            <person name="Wang Q."/>
            <person name="Wei S."/>
            <person name="Zheng Y."/>
            <person name="Lin W."/>
            <person name="Duan Y."/>
            <person name="Cao H."/>
            <person name="Xiong S."/>
            <person name="Wang X."/>
            <person name="Wei L."/>
            <person name="Li C."/>
            <person name="Ma Q."/>
            <person name="Ju M."/>
            <person name="Zhao R."/>
            <person name="Li G."/>
            <person name="Mu C."/>
            <person name="Tian Q."/>
            <person name="Mei H."/>
            <person name="Zhang T."/>
            <person name="Gao T."/>
            <person name="Zhang H."/>
        </authorList>
    </citation>
    <scope>NUCLEOTIDE SEQUENCE</scope>
    <source>
        <strain evidence="1">G02</strain>
    </source>
</reference>
<organism evidence="1">
    <name type="scientific">Sesamum radiatum</name>
    <name type="common">Black benniseed</name>
    <dbReference type="NCBI Taxonomy" id="300843"/>
    <lineage>
        <taxon>Eukaryota</taxon>
        <taxon>Viridiplantae</taxon>
        <taxon>Streptophyta</taxon>
        <taxon>Embryophyta</taxon>
        <taxon>Tracheophyta</taxon>
        <taxon>Spermatophyta</taxon>
        <taxon>Magnoliopsida</taxon>
        <taxon>eudicotyledons</taxon>
        <taxon>Gunneridae</taxon>
        <taxon>Pentapetalae</taxon>
        <taxon>asterids</taxon>
        <taxon>lamiids</taxon>
        <taxon>Lamiales</taxon>
        <taxon>Pedaliaceae</taxon>
        <taxon>Sesamum</taxon>
    </lineage>
</organism>
<sequence>MKRVCGGGGDLVEVEVDAGCDGGEVGLDLGSGLRLRSGGSGESGSSVMIAISAAVEGPWNAGNWLARTEALVDCEIGSTSVQQVRPL</sequence>
<dbReference type="EMBL" id="JACGWJ010000002">
    <property type="protein sequence ID" value="KAL0436071.1"/>
    <property type="molecule type" value="Genomic_DNA"/>
</dbReference>
<gene>
    <name evidence="1" type="ORF">Sradi_0315000</name>
</gene>
<name>A0AAW2W495_SESRA</name>